<name>A0A382Z1J6_9ZZZZ</name>
<keyword evidence="1" id="KW-0472">Membrane</keyword>
<proteinExistence type="predicted"/>
<organism evidence="2">
    <name type="scientific">marine metagenome</name>
    <dbReference type="NCBI Taxonomy" id="408172"/>
    <lineage>
        <taxon>unclassified sequences</taxon>
        <taxon>metagenomes</taxon>
        <taxon>ecological metagenomes</taxon>
    </lineage>
</organism>
<gene>
    <name evidence="2" type="ORF">METZ01_LOCUS442054</name>
</gene>
<evidence type="ECO:0000256" key="1">
    <source>
        <dbReference type="SAM" id="Phobius"/>
    </source>
</evidence>
<protein>
    <submittedName>
        <fullName evidence="2">Uncharacterized protein</fullName>
    </submittedName>
</protein>
<dbReference type="EMBL" id="UINC01180149">
    <property type="protein sequence ID" value="SVD89200.1"/>
    <property type="molecule type" value="Genomic_DNA"/>
</dbReference>
<dbReference type="AlphaFoldDB" id="A0A382Z1J6"/>
<reference evidence="2" key="1">
    <citation type="submission" date="2018-05" db="EMBL/GenBank/DDBJ databases">
        <authorList>
            <person name="Lanie J.A."/>
            <person name="Ng W.-L."/>
            <person name="Kazmierczak K.M."/>
            <person name="Andrzejewski T.M."/>
            <person name="Davidsen T.M."/>
            <person name="Wayne K.J."/>
            <person name="Tettelin H."/>
            <person name="Glass J.I."/>
            <person name="Rusch D."/>
            <person name="Podicherti R."/>
            <person name="Tsui H.-C.T."/>
            <person name="Winkler M.E."/>
        </authorList>
    </citation>
    <scope>NUCLEOTIDE SEQUENCE</scope>
</reference>
<evidence type="ECO:0000313" key="2">
    <source>
        <dbReference type="EMBL" id="SVD89200.1"/>
    </source>
</evidence>
<keyword evidence="1" id="KW-1133">Transmembrane helix</keyword>
<feature type="transmembrane region" description="Helical" evidence="1">
    <location>
        <begin position="12"/>
        <end position="29"/>
    </location>
</feature>
<keyword evidence="1" id="KW-0812">Transmembrane</keyword>
<sequence length="31" mass="3490">MSLSLKKTNIALVLAWFSGILNFHVYLIILA</sequence>
<accession>A0A382Z1J6</accession>